<evidence type="ECO:0000313" key="2">
    <source>
        <dbReference type="Proteomes" id="UP000244073"/>
    </source>
</evidence>
<comment type="caution">
    <text evidence="1">The sequence shown here is derived from an EMBL/GenBank/DDBJ whole genome shotgun (WGS) entry which is preliminary data.</text>
</comment>
<proteinExistence type="predicted"/>
<accession>A0A2T5LWQ6</accession>
<dbReference type="RefSeq" id="XP_040752114.1">
    <property type="nucleotide sequence ID" value="XM_040892641.1"/>
</dbReference>
<dbReference type="GeneID" id="63809523"/>
<organism evidence="1 2">
    <name type="scientific">Aspergillus ochraceoroseus IBT 24754</name>
    <dbReference type="NCBI Taxonomy" id="1392256"/>
    <lineage>
        <taxon>Eukaryota</taxon>
        <taxon>Fungi</taxon>
        <taxon>Dikarya</taxon>
        <taxon>Ascomycota</taxon>
        <taxon>Pezizomycotina</taxon>
        <taxon>Eurotiomycetes</taxon>
        <taxon>Eurotiomycetidae</taxon>
        <taxon>Eurotiales</taxon>
        <taxon>Aspergillaceae</taxon>
        <taxon>Aspergillus</taxon>
        <taxon>Aspergillus subgen. Nidulantes</taxon>
    </lineage>
</organism>
<gene>
    <name evidence="1" type="ORF">P175DRAFT_0228624</name>
</gene>
<sequence length="80" mass="8850">MMRSMWQFGRFDETRVQVRSNSLIPTTILLGIITTACHPGVGAARKAVQTGSAIGDLDLFFTHLKRANLSKFQSQRLLSG</sequence>
<name>A0A2T5LWQ6_9EURO</name>
<reference evidence="1 2" key="1">
    <citation type="journal article" date="2018" name="Proc. Natl. Acad. Sci. U.S.A.">
        <title>Linking secondary metabolites to gene clusters through genome sequencing of six diverse Aspergillus species.</title>
        <authorList>
            <person name="Kaerboelling I."/>
            <person name="Vesth T.C."/>
            <person name="Frisvad J.C."/>
            <person name="Nybo J.L."/>
            <person name="Theobald S."/>
            <person name="Kuo A."/>
            <person name="Bowyer P."/>
            <person name="Matsuda Y."/>
            <person name="Mondo S."/>
            <person name="Lyhne E.K."/>
            <person name="Kogle M.E."/>
            <person name="Clum A."/>
            <person name="Lipzen A."/>
            <person name="Salamov A."/>
            <person name="Ngan C.Y."/>
            <person name="Daum C."/>
            <person name="Chiniquy J."/>
            <person name="Barry K."/>
            <person name="LaButti K."/>
            <person name="Haridas S."/>
            <person name="Simmons B.A."/>
            <person name="Magnuson J.K."/>
            <person name="Mortensen U.H."/>
            <person name="Larsen T.O."/>
            <person name="Grigoriev I.V."/>
            <person name="Baker S.E."/>
            <person name="Andersen M.R."/>
        </authorList>
    </citation>
    <scope>NUCLEOTIDE SEQUENCE [LARGE SCALE GENOMIC DNA]</scope>
    <source>
        <strain evidence="1 2">IBT 24754</strain>
    </source>
</reference>
<protein>
    <submittedName>
        <fullName evidence="1">Uncharacterized protein</fullName>
    </submittedName>
</protein>
<dbReference type="EMBL" id="MSFN02000004">
    <property type="protein sequence ID" value="PTU20722.1"/>
    <property type="molecule type" value="Genomic_DNA"/>
</dbReference>
<dbReference type="Proteomes" id="UP000244073">
    <property type="component" value="Unassembled WGS sequence"/>
</dbReference>
<dbReference type="AlphaFoldDB" id="A0A2T5LWQ6"/>
<evidence type="ECO:0000313" key="1">
    <source>
        <dbReference type="EMBL" id="PTU20722.1"/>
    </source>
</evidence>
<dbReference type="VEuPathDB" id="FungiDB:P175DRAFT_0228624"/>